<gene>
    <name evidence="15" type="ORF">C5Y98_28580</name>
</gene>
<dbReference type="PROSITE" id="PS52016">
    <property type="entry name" value="TONB_DEPENDENT_REC_3"/>
    <property type="match status" value="1"/>
</dbReference>
<evidence type="ECO:0000256" key="11">
    <source>
        <dbReference type="RuleBase" id="RU003357"/>
    </source>
</evidence>
<dbReference type="OrthoDB" id="101167at2"/>
<dbReference type="PANTHER" id="PTHR30069:SF29">
    <property type="entry name" value="HEMOGLOBIN AND HEMOGLOBIN-HAPTOGLOBIN-BINDING PROTEIN 1-RELATED"/>
    <property type="match status" value="1"/>
</dbReference>
<keyword evidence="4 10" id="KW-0812">Transmembrane</keyword>
<accession>A0A2S8F4V8</accession>
<evidence type="ECO:0000256" key="5">
    <source>
        <dbReference type="ARBA" id="ARBA00022729"/>
    </source>
</evidence>
<organism evidence="15 16">
    <name type="scientific">Blastopirellula marina</name>
    <dbReference type="NCBI Taxonomy" id="124"/>
    <lineage>
        <taxon>Bacteria</taxon>
        <taxon>Pseudomonadati</taxon>
        <taxon>Planctomycetota</taxon>
        <taxon>Planctomycetia</taxon>
        <taxon>Pirellulales</taxon>
        <taxon>Pirellulaceae</taxon>
        <taxon>Blastopirellula</taxon>
    </lineage>
</organism>
<evidence type="ECO:0008006" key="17">
    <source>
        <dbReference type="Google" id="ProtNLM"/>
    </source>
</evidence>
<keyword evidence="3 10" id="KW-1134">Transmembrane beta strand</keyword>
<evidence type="ECO:0000256" key="7">
    <source>
        <dbReference type="ARBA" id="ARBA00023136"/>
    </source>
</evidence>
<keyword evidence="2 10" id="KW-0813">Transport</keyword>
<dbReference type="CDD" id="cd01347">
    <property type="entry name" value="ligand_gated_channel"/>
    <property type="match status" value="1"/>
</dbReference>
<comment type="similarity">
    <text evidence="10 11">Belongs to the TonB-dependent receptor family.</text>
</comment>
<name>A0A2S8F4V8_9BACT</name>
<proteinExistence type="inferred from homology"/>
<keyword evidence="6 11" id="KW-0798">TonB box</keyword>
<dbReference type="RefSeq" id="WP_105359853.1">
    <property type="nucleotide sequence ID" value="NZ_PUIB01000028.1"/>
</dbReference>
<evidence type="ECO:0000256" key="8">
    <source>
        <dbReference type="ARBA" id="ARBA00023170"/>
    </source>
</evidence>
<keyword evidence="7 10" id="KW-0472">Membrane</keyword>
<evidence type="ECO:0000256" key="4">
    <source>
        <dbReference type="ARBA" id="ARBA00022692"/>
    </source>
</evidence>
<evidence type="ECO:0000313" key="15">
    <source>
        <dbReference type="EMBL" id="PQO27202.1"/>
    </source>
</evidence>
<dbReference type="GO" id="GO:0009279">
    <property type="term" value="C:cell outer membrane"/>
    <property type="evidence" value="ECO:0007669"/>
    <property type="project" value="UniProtKB-SubCell"/>
</dbReference>
<dbReference type="InterPro" id="IPR000531">
    <property type="entry name" value="Beta-barrel_TonB"/>
</dbReference>
<dbReference type="AlphaFoldDB" id="A0A2S8F4V8"/>
<comment type="caution">
    <text evidence="15">The sequence shown here is derived from an EMBL/GenBank/DDBJ whole genome shotgun (WGS) entry which is preliminary data.</text>
</comment>
<evidence type="ECO:0000256" key="1">
    <source>
        <dbReference type="ARBA" id="ARBA00004571"/>
    </source>
</evidence>
<evidence type="ECO:0000259" key="13">
    <source>
        <dbReference type="Pfam" id="PF00593"/>
    </source>
</evidence>
<dbReference type="SUPFAM" id="SSF56935">
    <property type="entry name" value="Porins"/>
    <property type="match status" value="1"/>
</dbReference>
<evidence type="ECO:0000256" key="9">
    <source>
        <dbReference type="ARBA" id="ARBA00023237"/>
    </source>
</evidence>
<feature type="signal peptide" evidence="12">
    <location>
        <begin position="1"/>
        <end position="21"/>
    </location>
</feature>
<dbReference type="Gene3D" id="2.40.170.20">
    <property type="entry name" value="TonB-dependent receptor, beta-barrel domain"/>
    <property type="match status" value="1"/>
</dbReference>
<feature type="chain" id="PRO_5015647115" description="TonB-dependent receptor" evidence="12">
    <location>
        <begin position="22"/>
        <end position="748"/>
    </location>
</feature>
<dbReference type="Pfam" id="PF07715">
    <property type="entry name" value="Plug"/>
    <property type="match status" value="1"/>
</dbReference>
<protein>
    <recommendedName>
        <fullName evidence="17">TonB-dependent receptor</fullName>
    </recommendedName>
</protein>
<feature type="domain" description="TonB-dependent receptor plug" evidence="14">
    <location>
        <begin position="105"/>
        <end position="211"/>
    </location>
</feature>
<dbReference type="EMBL" id="PUIB01000028">
    <property type="protein sequence ID" value="PQO27202.1"/>
    <property type="molecule type" value="Genomic_DNA"/>
</dbReference>
<evidence type="ECO:0000256" key="2">
    <source>
        <dbReference type="ARBA" id="ARBA00022448"/>
    </source>
</evidence>
<dbReference type="InterPro" id="IPR037066">
    <property type="entry name" value="Plug_dom_sf"/>
</dbReference>
<dbReference type="InterPro" id="IPR036942">
    <property type="entry name" value="Beta-barrel_TonB_sf"/>
</dbReference>
<sequence length="748" mass="83847">MSRIKLFAVILSGTFAVPALSQERDATNPIQSVVLQEEAPSPRLPPVDVLPNDQAEPAQETLPSVFDQNALFNDSAEFDALFPSLSDQMLQSWDDGARGAPLSLFDNPRAIDIISRQRLMEKAPLDMGQALENEVGVMVQRTGRGQSSPYVRGLTGQQVLIMVDGVRMTNATFRSGPNQYFNTIDPNTVDHIEVIRGPGSVLYGSDAIGGVINVVTKSANYTSVNYLTGGTIQRFSSADLGYTGRVSVEGFTESTGFYGGGTYGNYNNLDIGGSPDAPTGFDVGRQPATSWRYNAADLKVTYLVDDTSELIFGLQHYRGEDIFRTDRFPSDRESIFDPQVRDLYYLRYQGICDVGLADFYQITTSLQRTDELRKDRDYRVGRDPNVVSERSFFDEQFGLTFSFMKSLDSWGTISYGFDWYHDEIGSARSDIDYGTVPPTIDNRPGEIPDDAYYSRYGGYVQWEGWLNDNVLLTGGIRYEHITAGATVTAGSVSEHIDPEYQDWVGNIGLTYKLTDEINLVGSISEGFRAPNIDDLATINGNVFVGTQLPNPDLMPENSITYELGAKMNTERFRAETYVWWNDLQNYIDTSAPNTMLLLDRSNGHAYLNGVEFSAEYQLSYNWSVYGNYWYTYGQNLDMDEPLSRIPPQQGTLGIRKRWNDGRDWFDTYAWLVDKQDRLSARDISDTNRIPIGGTPGYATLNFRYGRMISPRQRLSLNVENLFDEQYRVHGSGSDGPGINALLSYEFTH</sequence>
<dbReference type="InterPro" id="IPR039426">
    <property type="entry name" value="TonB-dep_rcpt-like"/>
</dbReference>
<evidence type="ECO:0000256" key="3">
    <source>
        <dbReference type="ARBA" id="ARBA00022452"/>
    </source>
</evidence>
<reference evidence="15 16" key="1">
    <citation type="submission" date="2018-02" db="EMBL/GenBank/DDBJ databases">
        <title>Comparative genomes isolates from brazilian mangrove.</title>
        <authorList>
            <person name="Araujo J.E."/>
            <person name="Taketani R.G."/>
            <person name="Silva M.C.P."/>
            <person name="Loureco M.V."/>
            <person name="Andreote F.D."/>
        </authorList>
    </citation>
    <scope>NUCLEOTIDE SEQUENCE [LARGE SCALE GENOMIC DNA]</scope>
    <source>
        <strain evidence="15 16">NAP PRIS-MGV</strain>
    </source>
</reference>
<dbReference type="GO" id="GO:0044718">
    <property type="term" value="P:siderophore transmembrane transport"/>
    <property type="evidence" value="ECO:0007669"/>
    <property type="project" value="TreeGrafter"/>
</dbReference>
<evidence type="ECO:0000259" key="14">
    <source>
        <dbReference type="Pfam" id="PF07715"/>
    </source>
</evidence>
<dbReference type="Gene3D" id="2.170.130.10">
    <property type="entry name" value="TonB-dependent receptor, plug domain"/>
    <property type="match status" value="1"/>
</dbReference>
<comment type="subcellular location">
    <subcellularLocation>
        <location evidence="1 10">Cell outer membrane</location>
        <topology evidence="1 10">Multi-pass membrane protein</topology>
    </subcellularLocation>
</comment>
<evidence type="ECO:0000256" key="10">
    <source>
        <dbReference type="PROSITE-ProRule" id="PRU01360"/>
    </source>
</evidence>
<feature type="domain" description="TonB-dependent receptor-like beta-barrel" evidence="13">
    <location>
        <begin position="250"/>
        <end position="721"/>
    </location>
</feature>
<dbReference type="Pfam" id="PF00593">
    <property type="entry name" value="TonB_dep_Rec_b-barrel"/>
    <property type="match status" value="1"/>
</dbReference>
<dbReference type="Proteomes" id="UP000239388">
    <property type="component" value="Unassembled WGS sequence"/>
</dbReference>
<evidence type="ECO:0000256" key="12">
    <source>
        <dbReference type="SAM" id="SignalP"/>
    </source>
</evidence>
<keyword evidence="9 10" id="KW-0998">Cell outer membrane</keyword>
<evidence type="ECO:0000313" key="16">
    <source>
        <dbReference type="Proteomes" id="UP000239388"/>
    </source>
</evidence>
<dbReference type="PANTHER" id="PTHR30069">
    <property type="entry name" value="TONB-DEPENDENT OUTER MEMBRANE RECEPTOR"/>
    <property type="match status" value="1"/>
</dbReference>
<evidence type="ECO:0000256" key="6">
    <source>
        <dbReference type="ARBA" id="ARBA00023077"/>
    </source>
</evidence>
<keyword evidence="5 12" id="KW-0732">Signal</keyword>
<keyword evidence="8" id="KW-0675">Receptor</keyword>
<dbReference type="InterPro" id="IPR012910">
    <property type="entry name" value="Plug_dom"/>
</dbReference>
<dbReference type="GO" id="GO:0015344">
    <property type="term" value="F:siderophore uptake transmembrane transporter activity"/>
    <property type="evidence" value="ECO:0007669"/>
    <property type="project" value="TreeGrafter"/>
</dbReference>